<evidence type="ECO:0000313" key="9">
    <source>
        <dbReference type="Proteomes" id="UP000464389"/>
    </source>
</evidence>
<dbReference type="Proteomes" id="UP000464389">
    <property type="component" value="Chromosome"/>
</dbReference>
<dbReference type="GO" id="GO:0016787">
    <property type="term" value="F:hydrolase activity"/>
    <property type="evidence" value="ECO:0007669"/>
    <property type="project" value="UniProtKB-KW"/>
</dbReference>
<keyword evidence="7" id="KW-0238">DNA-binding</keyword>
<keyword evidence="4" id="KW-0378">Hydrolase</keyword>
<evidence type="ECO:0000256" key="3">
    <source>
        <dbReference type="ARBA" id="ARBA00022759"/>
    </source>
</evidence>
<evidence type="ECO:0000256" key="6">
    <source>
        <dbReference type="ARBA" id="ARBA00023118"/>
    </source>
</evidence>
<dbReference type="GO" id="GO:0003677">
    <property type="term" value="F:DNA binding"/>
    <property type="evidence" value="ECO:0007669"/>
    <property type="project" value="UniProtKB-KW"/>
</dbReference>
<dbReference type="InterPro" id="IPR002729">
    <property type="entry name" value="CRISPR-assoc_Cas1"/>
</dbReference>
<evidence type="ECO:0000256" key="4">
    <source>
        <dbReference type="ARBA" id="ARBA00022801"/>
    </source>
</evidence>
<dbReference type="InterPro" id="IPR050646">
    <property type="entry name" value="Cas1"/>
</dbReference>
<dbReference type="GO" id="GO:0004519">
    <property type="term" value="F:endonuclease activity"/>
    <property type="evidence" value="ECO:0007669"/>
    <property type="project" value="UniProtKB-KW"/>
</dbReference>
<dbReference type="GO" id="GO:0051607">
    <property type="term" value="P:defense response to virus"/>
    <property type="evidence" value="ECO:0007669"/>
    <property type="project" value="UniProtKB-KW"/>
</dbReference>
<evidence type="ECO:0000256" key="1">
    <source>
        <dbReference type="ARBA" id="ARBA00022722"/>
    </source>
</evidence>
<evidence type="ECO:0000313" key="8">
    <source>
        <dbReference type="EMBL" id="QHS45715.1"/>
    </source>
</evidence>
<keyword evidence="6" id="KW-0051">Antiviral defense</keyword>
<dbReference type="AlphaFoldDB" id="A0A6P1UUG1"/>
<dbReference type="RefSeq" id="WP_162121595.1">
    <property type="nucleotide sequence ID" value="NZ_CP048108.1"/>
</dbReference>
<evidence type="ECO:0000256" key="2">
    <source>
        <dbReference type="ARBA" id="ARBA00022723"/>
    </source>
</evidence>
<dbReference type="PANTHER" id="PTHR34353">
    <property type="entry name" value="CRISPR-ASSOCIATED ENDONUCLEASE CAS1 1"/>
    <property type="match status" value="1"/>
</dbReference>
<organism evidence="8 9">
    <name type="scientific">Klebsiella michiganensis</name>
    <dbReference type="NCBI Taxonomy" id="1134687"/>
    <lineage>
        <taxon>Bacteria</taxon>
        <taxon>Pseudomonadati</taxon>
        <taxon>Pseudomonadota</taxon>
        <taxon>Gammaproteobacteria</taxon>
        <taxon>Enterobacterales</taxon>
        <taxon>Enterobacteriaceae</taxon>
        <taxon>Klebsiella/Raoultella group</taxon>
        <taxon>Klebsiella</taxon>
    </lineage>
</organism>
<evidence type="ECO:0000256" key="7">
    <source>
        <dbReference type="ARBA" id="ARBA00023125"/>
    </source>
</evidence>
<dbReference type="PANTHER" id="PTHR34353:SF3">
    <property type="entry name" value="CRISPR-ASSOCIATED ENDONUCLEASE CAS1"/>
    <property type="match status" value="1"/>
</dbReference>
<gene>
    <name evidence="8" type="primary">cas1</name>
    <name evidence="8" type="ORF">GW952_08950</name>
</gene>
<evidence type="ECO:0000256" key="5">
    <source>
        <dbReference type="ARBA" id="ARBA00022842"/>
    </source>
</evidence>
<dbReference type="Gene3D" id="1.20.120.920">
    <property type="entry name" value="CRISPR-associated endonuclease Cas1, C-terminal domain"/>
    <property type="match status" value="1"/>
</dbReference>
<keyword evidence="3 8" id="KW-0255">Endonuclease</keyword>
<protein>
    <submittedName>
        <fullName evidence="8">CRISPR-associated endonuclease Cas1</fullName>
    </submittedName>
</protein>
<proteinExistence type="predicted"/>
<dbReference type="GO" id="GO:0043571">
    <property type="term" value="P:maintenance of CRISPR repeat elements"/>
    <property type="evidence" value="ECO:0007669"/>
    <property type="project" value="InterPro"/>
</dbReference>
<keyword evidence="2" id="KW-0479">Metal-binding</keyword>
<dbReference type="GO" id="GO:0046872">
    <property type="term" value="F:metal ion binding"/>
    <property type="evidence" value="ECO:0007669"/>
    <property type="project" value="UniProtKB-KW"/>
</dbReference>
<dbReference type="Pfam" id="PF01867">
    <property type="entry name" value="Cas_Cas1"/>
    <property type="match status" value="1"/>
</dbReference>
<dbReference type="NCBIfam" id="TIGR00287">
    <property type="entry name" value="cas1"/>
    <property type="match status" value="1"/>
</dbReference>
<name>A0A6P1UUG1_9ENTR</name>
<dbReference type="InterPro" id="IPR042206">
    <property type="entry name" value="CRISPR-assoc_Cas1_C"/>
</dbReference>
<keyword evidence="5" id="KW-0460">Magnesium</keyword>
<dbReference type="EMBL" id="CP048108">
    <property type="protein sequence ID" value="QHS45715.1"/>
    <property type="molecule type" value="Genomic_DNA"/>
</dbReference>
<keyword evidence="1" id="KW-0540">Nuclease</keyword>
<reference evidence="8 9" key="1">
    <citation type="submission" date="2020-01" db="EMBL/GenBank/DDBJ databases">
        <title>Bactrocera dorsalis gut bacteria genome.</title>
        <authorList>
            <person name="Zhang H."/>
            <person name="Cai Z."/>
        </authorList>
    </citation>
    <scope>NUCLEOTIDE SEQUENCE [LARGE SCALE GENOMIC DNA]</scope>
    <source>
        <strain evidence="8 9">BD177</strain>
    </source>
</reference>
<sequence length="279" mass="31409">MRIHWLHGGIIDATCGLVHIQNSIRPVLATPGDIIILEGRCSVGGRAVSWSMANNVSFFVTSSGATKLYYWLPVARSWERLAQQAIACNTPRVINEVARWMLQKRFHQTLHPAHGVNVVRGREGAEIRSIYKHLSAEFGIPWEGRQKSGKWNQLTPLNKTISLCNAALYGLTETAILHAGYSPFFGFLHGRSGKALVYDIADMVKFEHITPIAFRTVADGRPNPEWRARAACIRLFRRSTLLRELISLTEETMDAAIKSLTEKSSRRSRKNLPEYMAKN</sequence>
<accession>A0A6P1UUG1</accession>